<dbReference type="InterPro" id="IPR002591">
    <property type="entry name" value="Phosphodiest/P_Trfase"/>
</dbReference>
<dbReference type="SUPFAM" id="SSF53649">
    <property type="entry name" value="Alkaline phosphatase-like"/>
    <property type="match status" value="1"/>
</dbReference>
<organism evidence="1 2">
    <name type="scientific">Paractinoplanes ovalisporus</name>
    <dbReference type="NCBI Taxonomy" id="2810368"/>
    <lineage>
        <taxon>Bacteria</taxon>
        <taxon>Bacillati</taxon>
        <taxon>Actinomycetota</taxon>
        <taxon>Actinomycetes</taxon>
        <taxon>Micromonosporales</taxon>
        <taxon>Micromonosporaceae</taxon>
        <taxon>Paractinoplanes</taxon>
    </lineage>
</organism>
<sequence>MSDVTAQPLVVPDDRLPASAFEPVRPAYGTASLADVLPSVSALLGVPGATDVLGLRERLEGVDRIGVLLVDGLGAHQIPVISPYAPLTAQLAAGARTVTAGFPSTTPVSLTTLGAGTPPGAHGILGFTVRRPDGRVLNHIHWADDPDPRSWQPVPTRFETAAAAGVAVTEVSRPEFEGSGLTEAGFRGVRYIGASEGAETADLMLSALAATPRSLVFGYHGELDKRGHEDGVDSPSWREAARGVDALVDRLVHGLPPRSALLVIADHGQLNVPPDERIDMADIPDLQAGVAGVAGEPRVRYLYTAPGARDDVVAAWRSVFADRAWVLTREEAIDGGWFGPVPAAHRSRIGEVVVICQGRTISLAGGWEPPSVGRLIAYHGSVTAAEMQIPLLIAR</sequence>
<dbReference type="EMBL" id="JAENHP010000002">
    <property type="protein sequence ID" value="MBM2615249.1"/>
    <property type="molecule type" value="Genomic_DNA"/>
</dbReference>
<name>A0ABS2A5Z6_9ACTN</name>
<keyword evidence="2" id="KW-1185">Reference proteome</keyword>
<accession>A0ABS2A5Z6</accession>
<evidence type="ECO:0000313" key="1">
    <source>
        <dbReference type="EMBL" id="MBM2615249.1"/>
    </source>
</evidence>
<proteinExistence type="predicted"/>
<dbReference type="InterPro" id="IPR017850">
    <property type="entry name" value="Alkaline_phosphatase_core_sf"/>
</dbReference>
<dbReference type="PANTHER" id="PTHR10151:SF120">
    <property type="entry name" value="BIS(5'-ADENOSYL)-TRIPHOSPHATASE"/>
    <property type="match status" value="1"/>
</dbReference>
<evidence type="ECO:0000313" key="2">
    <source>
        <dbReference type="Proteomes" id="UP000632138"/>
    </source>
</evidence>
<dbReference type="PANTHER" id="PTHR10151">
    <property type="entry name" value="ECTONUCLEOTIDE PYROPHOSPHATASE/PHOSPHODIESTERASE"/>
    <property type="match status" value="1"/>
</dbReference>
<protein>
    <submittedName>
        <fullName evidence="1">Alkaline phosphatase family protein</fullName>
    </submittedName>
</protein>
<comment type="caution">
    <text evidence="1">The sequence shown here is derived from an EMBL/GenBank/DDBJ whole genome shotgun (WGS) entry which is preliminary data.</text>
</comment>
<gene>
    <name evidence="1" type="ORF">JIG36_06700</name>
</gene>
<dbReference type="Pfam" id="PF01663">
    <property type="entry name" value="Phosphodiest"/>
    <property type="match status" value="1"/>
</dbReference>
<dbReference type="Proteomes" id="UP000632138">
    <property type="component" value="Unassembled WGS sequence"/>
</dbReference>
<dbReference type="Gene3D" id="3.40.720.10">
    <property type="entry name" value="Alkaline Phosphatase, subunit A"/>
    <property type="match status" value="1"/>
</dbReference>
<reference evidence="1 2" key="1">
    <citation type="submission" date="2021-01" db="EMBL/GenBank/DDBJ databases">
        <title>Actinoplanes sp. nov. LDG1-06 isolated from lichen.</title>
        <authorList>
            <person name="Saeng-In P."/>
            <person name="Phongsopitanun W."/>
            <person name="Kanchanasin P."/>
            <person name="Yuki M."/>
            <person name="Kudo T."/>
            <person name="Ohkuma M."/>
            <person name="Tanasupawat S."/>
        </authorList>
    </citation>
    <scope>NUCLEOTIDE SEQUENCE [LARGE SCALE GENOMIC DNA]</scope>
    <source>
        <strain evidence="1 2">LDG1-06</strain>
    </source>
</reference>